<gene>
    <name evidence="2" type="ORF">POM88_045188</name>
</gene>
<dbReference type="AlphaFoldDB" id="A0AAD8H5A4"/>
<organism evidence="2 3">
    <name type="scientific">Heracleum sosnowskyi</name>
    <dbReference type="NCBI Taxonomy" id="360622"/>
    <lineage>
        <taxon>Eukaryota</taxon>
        <taxon>Viridiplantae</taxon>
        <taxon>Streptophyta</taxon>
        <taxon>Embryophyta</taxon>
        <taxon>Tracheophyta</taxon>
        <taxon>Spermatophyta</taxon>
        <taxon>Magnoliopsida</taxon>
        <taxon>eudicotyledons</taxon>
        <taxon>Gunneridae</taxon>
        <taxon>Pentapetalae</taxon>
        <taxon>asterids</taxon>
        <taxon>campanulids</taxon>
        <taxon>Apiales</taxon>
        <taxon>Apiaceae</taxon>
        <taxon>Apioideae</taxon>
        <taxon>apioid superclade</taxon>
        <taxon>Tordylieae</taxon>
        <taxon>Tordyliinae</taxon>
        <taxon>Heracleum</taxon>
    </lineage>
</organism>
<evidence type="ECO:0000313" key="3">
    <source>
        <dbReference type="Proteomes" id="UP001237642"/>
    </source>
</evidence>
<protein>
    <recommendedName>
        <fullName evidence="4">Helitron helicase-like domain-containing protein</fullName>
    </recommendedName>
</protein>
<dbReference type="PANTHER" id="PTHR45786">
    <property type="entry name" value="DNA BINDING PROTEIN-LIKE"/>
    <property type="match status" value="1"/>
</dbReference>
<dbReference type="PANTHER" id="PTHR45786:SF74">
    <property type="entry name" value="ATP-DEPENDENT DNA HELICASE"/>
    <property type="match status" value="1"/>
</dbReference>
<feature type="region of interest" description="Disordered" evidence="1">
    <location>
        <begin position="45"/>
        <end position="66"/>
    </location>
</feature>
<proteinExistence type="predicted"/>
<name>A0AAD8H5A4_9APIA</name>
<evidence type="ECO:0008006" key="4">
    <source>
        <dbReference type="Google" id="ProtNLM"/>
    </source>
</evidence>
<sequence>MDQDGAANRSWHLFTSEEMIHEESIIDGASFSDDGLFHSDDSYEEGCSSTSFGPQLDTDSDSENDDCRSSPLCKKIGRRSQHVIPEEYASLGTPSVKCVHCNARMWKEERVNKNVTRGTPIFSICCKKGDVKLPSTPPAPSCLMEIYNDGTRSAAFQKNIRIYNSMFSFTSTGGNIDHSINRGIGPYIYRLNGQNHHIFGSLIPDLVDLKVELKISISDSGRKNHIAPSDEVAAVMVGSSSSTTPDREDGYHDKITKQSADLNDLKDRDMISMKDYYSYRFQIQENEAMTPRLGGRLFQQNVILVHVMELCTLWSFKKEAFSQEVLHEHYLMTVVFRCHDTTTVKVTGRRKKTHNSTNDEPIDEIEAYFDGRYICGSKAAYRIYGFPIHHRTLSVNRSPFHLPGQKNCTFQANQSLGKVAEREKDKLSKLEAFFLLNKIDRNARQYTYDQIPKFYVWNDGERRWNPRKRGYQIGRLSYTHHSSGEVWYLRMLLTKVVGPTSFKHLRTVNGVCYGTFRDACKEYGLLDDDKEWHHVLDECAVGGLPPQIRQLFVHIIVN</sequence>
<dbReference type="Proteomes" id="UP001237642">
    <property type="component" value="Unassembled WGS sequence"/>
</dbReference>
<reference evidence="2" key="1">
    <citation type="submission" date="2023-02" db="EMBL/GenBank/DDBJ databases">
        <title>Genome of toxic invasive species Heracleum sosnowskyi carries increased number of genes despite the absence of recent whole-genome duplications.</title>
        <authorList>
            <person name="Schelkunov M."/>
            <person name="Shtratnikova V."/>
            <person name="Makarenko M."/>
            <person name="Klepikova A."/>
            <person name="Omelchenko D."/>
            <person name="Novikova G."/>
            <person name="Obukhova E."/>
            <person name="Bogdanov V."/>
            <person name="Penin A."/>
            <person name="Logacheva M."/>
        </authorList>
    </citation>
    <scope>NUCLEOTIDE SEQUENCE</scope>
    <source>
        <strain evidence="2">Hsosn_3</strain>
        <tissue evidence="2">Leaf</tissue>
    </source>
</reference>
<comment type="caution">
    <text evidence="2">The sequence shown here is derived from an EMBL/GenBank/DDBJ whole genome shotgun (WGS) entry which is preliminary data.</text>
</comment>
<evidence type="ECO:0000256" key="1">
    <source>
        <dbReference type="SAM" id="MobiDB-lite"/>
    </source>
</evidence>
<keyword evidence="3" id="KW-1185">Reference proteome</keyword>
<dbReference type="EMBL" id="JAUIZM010000010">
    <property type="protein sequence ID" value="KAK1360714.1"/>
    <property type="molecule type" value="Genomic_DNA"/>
</dbReference>
<reference evidence="2" key="2">
    <citation type="submission" date="2023-05" db="EMBL/GenBank/DDBJ databases">
        <authorList>
            <person name="Schelkunov M.I."/>
        </authorList>
    </citation>
    <scope>NUCLEOTIDE SEQUENCE</scope>
    <source>
        <strain evidence="2">Hsosn_3</strain>
        <tissue evidence="2">Leaf</tissue>
    </source>
</reference>
<evidence type="ECO:0000313" key="2">
    <source>
        <dbReference type="EMBL" id="KAK1360714.1"/>
    </source>
</evidence>
<accession>A0AAD8H5A4</accession>